<dbReference type="GO" id="GO:0007059">
    <property type="term" value="P:chromosome segregation"/>
    <property type="evidence" value="ECO:0007669"/>
    <property type="project" value="TreeGrafter"/>
</dbReference>
<dbReference type="AlphaFoldDB" id="A0A0G8KRZ3"/>
<reference evidence="3" key="1">
    <citation type="submission" date="2020-07" db="EMBL/GenBank/DDBJ databases">
        <authorList>
            <person name="Pothier F. J."/>
        </authorList>
    </citation>
    <scope>NUCLEOTIDE SEQUENCE [LARGE SCALE GENOMIC DNA]</scope>
    <source>
        <plasmid evidence="3">CFBP8129_p211</plasmid>
    </source>
</reference>
<name>A0A0G8KRZ3_9XANT</name>
<feature type="domain" description="ParB-like N-terminal" evidence="2">
    <location>
        <begin position="58"/>
        <end position="148"/>
    </location>
</feature>
<evidence type="ECO:0000256" key="1">
    <source>
        <dbReference type="SAM" id="MobiDB-lite"/>
    </source>
</evidence>
<dbReference type="OrthoDB" id="5645128at2"/>
<dbReference type="Gene3D" id="3.90.1530.30">
    <property type="match status" value="1"/>
</dbReference>
<proteinExistence type="predicted"/>
<feature type="region of interest" description="Disordered" evidence="1">
    <location>
        <begin position="248"/>
        <end position="278"/>
    </location>
</feature>
<accession>A0A0G8KRZ3</accession>
<dbReference type="InterPro" id="IPR050336">
    <property type="entry name" value="Chromosome_partition/occlusion"/>
</dbReference>
<evidence type="ECO:0000259" key="2">
    <source>
        <dbReference type="SMART" id="SM00470"/>
    </source>
</evidence>
<dbReference type="GO" id="GO:0005694">
    <property type="term" value="C:chromosome"/>
    <property type="evidence" value="ECO:0007669"/>
    <property type="project" value="TreeGrafter"/>
</dbReference>
<dbReference type="SUPFAM" id="SSF110849">
    <property type="entry name" value="ParB/Sulfiredoxin"/>
    <property type="match status" value="1"/>
</dbReference>
<dbReference type="InterPro" id="IPR003115">
    <property type="entry name" value="ParB_N"/>
</dbReference>
<feature type="compositionally biased region" description="Basic and acidic residues" evidence="1">
    <location>
        <begin position="259"/>
        <end position="278"/>
    </location>
</feature>
<keyword evidence="3" id="KW-0614">Plasmid</keyword>
<dbReference type="PANTHER" id="PTHR33375:SF1">
    <property type="entry name" value="CHROMOSOME-PARTITIONING PROTEIN PARB-RELATED"/>
    <property type="match status" value="1"/>
</dbReference>
<dbReference type="RefSeq" id="WP_005989486.1">
    <property type="nucleotide sequence ID" value="NZ_CP018729.1"/>
</dbReference>
<dbReference type="PANTHER" id="PTHR33375">
    <property type="entry name" value="CHROMOSOME-PARTITIONING PROTEIN PARB-RELATED"/>
    <property type="match status" value="1"/>
</dbReference>
<protein>
    <recommendedName>
        <fullName evidence="2">ParB-like N-terminal domain-containing protein</fullName>
    </recommendedName>
</protein>
<dbReference type="InterPro" id="IPR036086">
    <property type="entry name" value="ParB/Sulfiredoxin_sf"/>
</dbReference>
<organism evidence="3">
    <name type="scientific">Xanthomonas hortorum pv. gardneri</name>
    <dbReference type="NCBI Taxonomy" id="2754056"/>
    <lineage>
        <taxon>Bacteria</taxon>
        <taxon>Pseudomonadati</taxon>
        <taxon>Pseudomonadota</taxon>
        <taxon>Gammaproteobacteria</taxon>
        <taxon>Lysobacterales</taxon>
        <taxon>Lysobacteraceae</taxon>
        <taxon>Xanthomonas</taxon>
    </lineage>
</organism>
<evidence type="ECO:0000313" key="3">
    <source>
        <dbReference type="EMBL" id="CAD0363330.1"/>
    </source>
</evidence>
<dbReference type="GeneID" id="46984082"/>
<geneLocation type="plasmid" evidence="3">
    <name>CFBP8129_p211</name>
</geneLocation>
<dbReference type="Pfam" id="PF02195">
    <property type="entry name" value="ParB_N"/>
    <property type="match status" value="1"/>
</dbReference>
<dbReference type="SMART" id="SM00470">
    <property type="entry name" value="ParB"/>
    <property type="match status" value="1"/>
</dbReference>
<gene>
    <name evidence="3" type="ORF">CFBP8129_47220</name>
</gene>
<dbReference type="EMBL" id="LR828254">
    <property type="protein sequence ID" value="CAD0363330.1"/>
    <property type="molecule type" value="Genomic_DNA"/>
</dbReference>
<dbReference type="EMBL" id="LR828254">
    <property type="protein sequence ID" value="CAD0363327.1"/>
    <property type="molecule type" value="Genomic_DNA"/>
</dbReference>
<sequence>MKKLGSKADRFAQPTQATTNIAAMVEGHTAPKDAGTFIEIPITQIIPDPKNHRDIKLDWDNPEQIAEDDPHSGKKHAELELLREMAKSIANPQVGLINAITVLRRGDSYQLISGHRRTLAHKLAGRTVIRANVRSRILTRLAQHVENAQRRDIDLAELITSLRAVMDEVGIPVVSGIDHSRLQEALQEEVGYARIQGYRLAVILVASESLHEAINSGLVTSMMDAFDLAKLSVDELALELASRVSEHQSSSASSGVDADQPKDSRDERKGKTQRRSKDFVTLGKVRNTNVIKLVMTKVLGDDVPPDINWNDLKAVEKAFKKMINKLAETTQ</sequence>